<dbReference type="AlphaFoldDB" id="A0A0S1AY09"/>
<dbReference type="Gene3D" id="2.60.40.420">
    <property type="entry name" value="Cupredoxins - blue copper proteins"/>
    <property type="match status" value="1"/>
</dbReference>
<dbReference type="OrthoDB" id="9814063at2"/>
<dbReference type="Pfam" id="PF00127">
    <property type="entry name" value="Copper-bind"/>
    <property type="match status" value="1"/>
</dbReference>
<keyword evidence="3 5" id="KW-0249">Electron transport</keyword>
<dbReference type="InterPro" id="IPR050845">
    <property type="entry name" value="Cu-binding_ET"/>
</dbReference>
<dbReference type="InterPro" id="IPR000923">
    <property type="entry name" value="BlueCu_1"/>
</dbReference>
<keyword evidence="8" id="KW-1185">Reference proteome</keyword>
<dbReference type="PANTHER" id="PTHR38439:SF2">
    <property type="entry name" value="OUTER MEMBRANE PROTEIN H.8"/>
    <property type="match status" value="1"/>
</dbReference>
<keyword evidence="4 5" id="KW-0186">Copper</keyword>
<evidence type="ECO:0000256" key="5">
    <source>
        <dbReference type="RuleBase" id="RU363017"/>
    </source>
</evidence>
<dbReference type="NCBIfam" id="TIGR02695">
    <property type="entry name" value="azurin"/>
    <property type="match status" value="1"/>
</dbReference>
<dbReference type="PROSITE" id="PS00196">
    <property type="entry name" value="COPPER_BLUE"/>
    <property type="match status" value="1"/>
</dbReference>
<sequence length="152" mass="15724" precursor="true">MKTSRRLLLALALVGAAGAAQAAGNCTVSLKGNDAMQFDLKEATVSASCATVTIELTHTGKLPATAMGHNVVVSTTADMAGVNRDAIRAGVANNYVQPKDARVIAHTTLIGGGQKTQVRFPGNKLTAGGDYSFYCSFPGHSAMMKGKLVVTR</sequence>
<protein>
    <recommendedName>
        <fullName evidence="5">Azurin</fullName>
    </recommendedName>
</protein>
<feature type="chain" id="PRO_5006519613" description="Azurin" evidence="5">
    <location>
        <begin position="23"/>
        <end position="152"/>
    </location>
</feature>
<dbReference type="PATRIC" id="fig|128780.6.peg.1290"/>
<evidence type="ECO:0000256" key="1">
    <source>
        <dbReference type="ARBA" id="ARBA00022448"/>
    </source>
</evidence>
<dbReference type="GO" id="GO:0009055">
    <property type="term" value="F:electron transfer activity"/>
    <property type="evidence" value="ECO:0007669"/>
    <property type="project" value="InterPro"/>
</dbReference>
<dbReference type="GO" id="GO:0042597">
    <property type="term" value="C:periplasmic space"/>
    <property type="evidence" value="ECO:0007669"/>
    <property type="project" value="UniProtKB-SubCell"/>
</dbReference>
<keyword evidence="2 5" id="KW-0479">Metal-binding</keyword>
<keyword evidence="5" id="KW-0732">Signal</keyword>
<evidence type="ECO:0000256" key="3">
    <source>
        <dbReference type="ARBA" id="ARBA00022982"/>
    </source>
</evidence>
<reference evidence="7 8" key="1">
    <citation type="journal article" date="2015" name="Genome Announc.">
        <title>Complete Genome Sequencing of Stenotrophomonas acidaminiphila ZAC14D2_NAIMI4_2, a Multidrug-Resistant Strain Isolated from Sediments of a Polluted River in Mexico, Uncovers New Antibiotic Resistance Genes and a Novel Class-II Lasso Peptide Biosynthesis Gene Cluster.</title>
        <authorList>
            <person name="Vinuesa P."/>
            <person name="Ochoa-Sanchez L.E."/>
        </authorList>
    </citation>
    <scope>NUCLEOTIDE SEQUENCE [LARGE SCALE GENOMIC DNA]</scope>
    <source>
        <strain evidence="7 8">ZAC14D2_NAIMI4_2</strain>
    </source>
</reference>
<dbReference type="GO" id="GO:0005507">
    <property type="term" value="F:copper ion binding"/>
    <property type="evidence" value="ECO:0007669"/>
    <property type="project" value="UniProtKB-UniRule"/>
</dbReference>
<feature type="domain" description="Blue (type 1) copper" evidence="6">
    <location>
        <begin position="26"/>
        <end position="150"/>
    </location>
</feature>
<gene>
    <name evidence="7" type="ORF">AOT14_12830</name>
</gene>
<dbReference type="KEGG" id="sacz:AOT14_12830"/>
<dbReference type="InterPro" id="IPR008972">
    <property type="entry name" value="Cupredoxin"/>
</dbReference>
<dbReference type="Proteomes" id="UP000061010">
    <property type="component" value="Chromosome"/>
</dbReference>
<accession>A0A0S1AY09</accession>
<name>A0A0S1AY09_9GAMM</name>
<evidence type="ECO:0000259" key="6">
    <source>
        <dbReference type="Pfam" id="PF00127"/>
    </source>
</evidence>
<evidence type="ECO:0000313" key="8">
    <source>
        <dbReference type="Proteomes" id="UP000061010"/>
    </source>
</evidence>
<dbReference type="CDD" id="cd13922">
    <property type="entry name" value="Azurin"/>
    <property type="match status" value="1"/>
</dbReference>
<organism evidence="7 8">
    <name type="scientific">Stenotrophomonas acidaminiphila</name>
    <dbReference type="NCBI Taxonomy" id="128780"/>
    <lineage>
        <taxon>Bacteria</taxon>
        <taxon>Pseudomonadati</taxon>
        <taxon>Pseudomonadota</taxon>
        <taxon>Gammaproteobacteria</taxon>
        <taxon>Lysobacterales</taxon>
        <taxon>Lysobacteraceae</taxon>
        <taxon>Stenotrophomonas</taxon>
    </lineage>
</organism>
<comment type="function">
    <text evidence="5">Transfers electrons from cytochrome c551 to cytochrome oxidase.</text>
</comment>
<keyword evidence="5" id="KW-0574">Periplasm</keyword>
<evidence type="ECO:0000313" key="7">
    <source>
        <dbReference type="EMBL" id="ALJ27686.1"/>
    </source>
</evidence>
<keyword evidence="1 5" id="KW-0813">Transport</keyword>
<proteinExistence type="predicted"/>
<dbReference type="EMBL" id="CP012900">
    <property type="protein sequence ID" value="ALJ27686.1"/>
    <property type="molecule type" value="Genomic_DNA"/>
</dbReference>
<dbReference type="SUPFAM" id="SSF49503">
    <property type="entry name" value="Cupredoxins"/>
    <property type="match status" value="1"/>
</dbReference>
<dbReference type="RefSeq" id="WP_054664340.1">
    <property type="nucleotide sequence ID" value="NZ_CP125110.1"/>
</dbReference>
<comment type="subcellular location">
    <subcellularLocation>
        <location evidence="5">Periplasm</location>
    </subcellularLocation>
</comment>
<evidence type="ECO:0000256" key="2">
    <source>
        <dbReference type="ARBA" id="ARBA00022723"/>
    </source>
</evidence>
<evidence type="ECO:0000256" key="4">
    <source>
        <dbReference type="ARBA" id="ARBA00023008"/>
    </source>
</evidence>
<dbReference type="InterPro" id="IPR014068">
    <property type="entry name" value="Azurin"/>
</dbReference>
<dbReference type="PANTHER" id="PTHR38439">
    <property type="entry name" value="AURACYANIN-B"/>
    <property type="match status" value="1"/>
</dbReference>
<feature type="signal peptide" evidence="5">
    <location>
        <begin position="1"/>
        <end position="22"/>
    </location>
</feature>
<dbReference type="InterPro" id="IPR028871">
    <property type="entry name" value="BlueCu_1_BS"/>
</dbReference>